<dbReference type="Proteomes" id="UP001419268">
    <property type="component" value="Unassembled WGS sequence"/>
</dbReference>
<reference evidence="5 6" key="1">
    <citation type="submission" date="2024-01" db="EMBL/GenBank/DDBJ databases">
        <title>Genome assemblies of Stephania.</title>
        <authorList>
            <person name="Yang L."/>
        </authorList>
    </citation>
    <scope>NUCLEOTIDE SEQUENCE [LARGE SCALE GENOMIC DNA]</scope>
    <source>
        <strain evidence="5">JXDWG</strain>
        <tissue evidence="5">Leaf</tissue>
    </source>
</reference>
<comment type="caution">
    <text evidence="5">The sequence shown here is derived from an EMBL/GenBank/DDBJ whole genome shotgun (WGS) entry which is preliminary data.</text>
</comment>
<gene>
    <name evidence="5" type="ORF">Scep_003997</name>
</gene>
<dbReference type="InterPro" id="IPR000297">
    <property type="entry name" value="PPIase_PpiC"/>
</dbReference>
<name>A0AAP0KRK8_9MAGN</name>
<dbReference type="AlphaFoldDB" id="A0AAP0KRK8"/>
<evidence type="ECO:0000313" key="6">
    <source>
        <dbReference type="Proteomes" id="UP001419268"/>
    </source>
</evidence>
<dbReference type="Pfam" id="PF00639">
    <property type="entry name" value="Rotamase"/>
    <property type="match status" value="1"/>
</dbReference>
<comment type="catalytic activity">
    <reaction evidence="2">
        <text>[protein]-peptidylproline (omega=180) = [protein]-peptidylproline (omega=0)</text>
        <dbReference type="Rhea" id="RHEA:16237"/>
        <dbReference type="Rhea" id="RHEA-COMP:10747"/>
        <dbReference type="Rhea" id="RHEA-COMP:10748"/>
        <dbReference type="ChEBI" id="CHEBI:83833"/>
        <dbReference type="ChEBI" id="CHEBI:83834"/>
        <dbReference type="EC" id="5.2.1.8"/>
    </reaction>
</comment>
<protein>
    <recommendedName>
        <fullName evidence="2">Peptidyl-prolyl cis-trans isomerase</fullName>
        <ecNumber evidence="2">5.2.1.8</ecNumber>
    </recommendedName>
</protein>
<sequence length="279" mass="30449">MIPNLSCKTNQIAKPKPVKLKQAFLMNLAGKSTMLRASNLPSLKQSPTLLSSLRFSVISSSLNLSSVVDPPKFFSSSSRVISFVKPFSPISSPYPSRAIGCSSVMSGYSSRGGRASFSAESSGNGGGGGDREILVQHLLVKEGDLDLLVELQKTIAKGVDLSDLAIEFSICPSKEKGGVLGWVRKGQMKEGTRNWFRHDSWRNSYREVFVGQISDTRAQASLPGFQVLPLRQFGNWAPEITSKFDTEKDTYVLGFRRVYNVSGGIHAYSVKADPSIPTY</sequence>
<keyword evidence="6" id="KW-1185">Reference proteome</keyword>
<evidence type="ECO:0000313" key="5">
    <source>
        <dbReference type="EMBL" id="KAK9157423.1"/>
    </source>
</evidence>
<evidence type="ECO:0000256" key="2">
    <source>
        <dbReference type="RuleBase" id="RU363014"/>
    </source>
</evidence>
<accession>A0AAP0KRK8</accession>
<keyword evidence="1 2" id="KW-0697">Rotamase</keyword>
<dbReference type="InterPro" id="IPR001763">
    <property type="entry name" value="Rhodanese-like_dom"/>
</dbReference>
<keyword evidence="1 2" id="KW-0413">Isomerase</keyword>
<dbReference type="SUPFAM" id="SSF54534">
    <property type="entry name" value="FKBP-like"/>
    <property type="match status" value="1"/>
</dbReference>
<dbReference type="PROSITE" id="PS50206">
    <property type="entry name" value="RHODANESE_3"/>
    <property type="match status" value="1"/>
</dbReference>
<dbReference type="GO" id="GO:0003755">
    <property type="term" value="F:peptidyl-prolyl cis-trans isomerase activity"/>
    <property type="evidence" value="ECO:0007669"/>
    <property type="project" value="UniProtKB-UniRule"/>
</dbReference>
<proteinExistence type="predicted"/>
<dbReference type="PROSITE" id="PS50198">
    <property type="entry name" value="PPIC_PPIASE_2"/>
    <property type="match status" value="1"/>
</dbReference>
<dbReference type="EC" id="5.2.1.8" evidence="2"/>
<dbReference type="InterPro" id="IPR046357">
    <property type="entry name" value="PPIase_dom_sf"/>
</dbReference>
<dbReference type="PANTHER" id="PTHR43629:SF2">
    <property type="entry name" value="RHODANESE-LIKE_PPIC DOMAIN-CONTAINING PROTEIN 12, CHLOROPLASTIC"/>
    <property type="match status" value="1"/>
</dbReference>
<feature type="domain" description="Rhodanese" evidence="4">
    <location>
        <begin position="253"/>
        <end position="277"/>
    </location>
</feature>
<dbReference type="InterPro" id="IPR052204">
    <property type="entry name" value="PpiC/parvulin_rotamase"/>
</dbReference>
<feature type="domain" description="PpiC" evidence="3">
    <location>
        <begin position="130"/>
        <end position="232"/>
    </location>
</feature>
<evidence type="ECO:0000259" key="3">
    <source>
        <dbReference type="PROSITE" id="PS50198"/>
    </source>
</evidence>
<dbReference type="Gene3D" id="3.10.50.40">
    <property type="match status" value="1"/>
</dbReference>
<dbReference type="PANTHER" id="PTHR43629">
    <property type="entry name" value="PEPTIDYL-PROLYL CIS-TRANS ISOMERASE"/>
    <property type="match status" value="1"/>
</dbReference>
<evidence type="ECO:0000256" key="1">
    <source>
        <dbReference type="PROSITE-ProRule" id="PRU00278"/>
    </source>
</evidence>
<organism evidence="5 6">
    <name type="scientific">Stephania cephalantha</name>
    <dbReference type="NCBI Taxonomy" id="152367"/>
    <lineage>
        <taxon>Eukaryota</taxon>
        <taxon>Viridiplantae</taxon>
        <taxon>Streptophyta</taxon>
        <taxon>Embryophyta</taxon>
        <taxon>Tracheophyta</taxon>
        <taxon>Spermatophyta</taxon>
        <taxon>Magnoliopsida</taxon>
        <taxon>Ranunculales</taxon>
        <taxon>Menispermaceae</taxon>
        <taxon>Menispermoideae</taxon>
        <taxon>Cissampelideae</taxon>
        <taxon>Stephania</taxon>
    </lineage>
</organism>
<dbReference type="EMBL" id="JBBNAG010000002">
    <property type="protein sequence ID" value="KAK9157423.1"/>
    <property type="molecule type" value="Genomic_DNA"/>
</dbReference>
<evidence type="ECO:0000259" key="4">
    <source>
        <dbReference type="PROSITE" id="PS50206"/>
    </source>
</evidence>